<dbReference type="InterPro" id="IPR049947">
    <property type="entry name" value="Cu_Am_Ox_Cu-bd"/>
</dbReference>
<dbReference type="EC" id="1.4.3.-" evidence="1"/>
<dbReference type="Pfam" id="PF01179">
    <property type="entry name" value="Cu_amine_oxid"/>
    <property type="match status" value="1"/>
</dbReference>
<accession>A0A8S3SZW6</accession>
<dbReference type="EMBL" id="CAJPWZ010001948">
    <property type="protein sequence ID" value="CAG2227076.1"/>
    <property type="molecule type" value="Genomic_DNA"/>
</dbReference>
<dbReference type="GO" id="GO:0008131">
    <property type="term" value="F:primary methylamine oxidase activity"/>
    <property type="evidence" value="ECO:0007669"/>
    <property type="project" value="InterPro"/>
</dbReference>
<dbReference type="InterPro" id="IPR036460">
    <property type="entry name" value="Cu_amine_oxidase_C_sf"/>
</dbReference>
<dbReference type="SUPFAM" id="SSF49998">
    <property type="entry name" value="Amine oxidase catalytic domain"/>
    <property type="match status" value="1"/>
</dbReference>
<dbReference type="InterPro" id="IPR015798">
    <property type="entry name" value="Cu_amine_oxidase_C"/>
</dbReference>
<dbReference type="Gene3D" id="2.70.98.20">
    <property type="entry name" value="Copper amine oxidase, catalytic domain"/>
    <property type="match status" value="2"/>
</dbReference>
<keyword evidence="2" id="KW-0812">Transmembrane</keyword>
<feature type="transmembrane region" description="Helical" evidence="2">
    <location>
        <begin position="55"/>
        <end position="73"/>
    </location>
</feature>
<keyword evidence="1" id="KW-0479">Metal-binding</keyword>
<evidence type="ECO:0000259" key="3">
    <source>
        <dbReference type="Pfam" id="PF01179"/>
    </source>
</evidence>
<feature type="domain" description="Copper amine oxidase catalytic" evidence="3">
    <location>
        <begin position="114"/>
        <end position="195"/>
    </location>
</feature>
<protein>
    <recommendedName>
        <fullName evidence="1">Amine oxidase</fullName>
        <ecNumber evidence="1">1.4.3.-</ecNumber>
    </recommendedName>
</protein>
<dbReference type="PANTHER" id="PTHR10638:SF20">
    <property type="entry name" value="AMINE OXIDASE"/>
    <property type="match status" value="1"/>
</dbReference>
<comment type="similarity">
    <text evidence="1">Belongs to the copper/topaquinone oxidase family.</text>
</comment>
<dbReference type="GO" id="GO:0005886">
    <property type="term" value="C:plasma membrane"/>
    <property type="evidence" value="ECO:0007669"/>
    <property type="project" value="TreeGrafter"/>
</dbReference>
<keyword evidence="2" id="KW-1133">Transmembrane helix</keyword>
<evidence type="ECO:0000313" key="4">
    <source>
        <dbReference type="EMBL" id="CAG2227076.1"/>
    </source>
</evidence>
<feature type="transmembrane region" description="Helical" evidence="2">
    <location>
        <begin position="27"/>
        <end position="49"/>
    </location>
</feature>
<proteinExistence type="inferred from homology"/>
<keyword evidence="1" id="KW-0801">TPQ</keyword>
<keyword evidence="5" id="KW-1185">Reference proteome</keyword>
<dbReference type="AlphaFoldDB" id="A0A8S3SZW6"/>
<dbReference type="Proteomes" id="UP000683360">
    <property type="component" value="Unassembled WGS sequence"/>
</dbReference>
<dbReference type="GO" id="GO:0048038">
    <property type="term" value="F:quinone binding"/>
    <property type="evidence" value="ECO:0007669"/>
    <property type="project" value="InterPro"/>
</dbReference>
<dbReference type="OrthoDB" id="5379943at2759"/>
<reference evidence="4" key="1">
    <citation type="submission" date="2021-03" db="EMBL/GenBank/DDBJ databases">
        <authorList>
            <person name="Bekaert M."/>
        </authorList>
    </citation>
    <scope>NUCLEOTIDE SEQUENCE</scope>
</reference>
<comment type="caution">
    <text evidence="4">The sequence shown here is derived from an EMBL/GenBank/DDBJ whole genome shotgun (WGS) entry which is preliminary data.</text>
</comment>
<sequence>MGMPLRRHHSYSFAYGRFYEGMESTVLILRTIAVIINYDYVIDFMFYLTELCERSGLFLLVTYLALSILTMKVNTASNFMRILQLTYIQHLFNFKVDLHSKGTSNRFATANIKTEDTEQVFEKDAKQDAEDLIIVHFQNFIDDNESIVDEDLVAWVTMGIHHIHHTEDLPVTPTPGMGVSFYLLPYNYFDEDPAISSLNAVRIEPRIIPNLRHLLTLTVMASNKVCSVYLKK</sequence>
<gene>
    <name evidence="4" type="ORF">MEDL_40037</name>
</gene>
<name>A0A8S3SZW6_MYTED</name>
<keyword evidence="2" id="KW-0472">Membrane</keyword>
<organism evidence="4 5">
    <name type="scientific">Mytilus edulis</name>
    <name type="common">Blue mussel</name>
    <dbReference type="NCBI Taxonomy" id="6550"/>
    <lineage>
        <taxon>Eukaryota</taxon>
        <taxon>Metazoa</taxon>
        <taxon>Spiralia</taxon>
        <taxon>Lophotrochozoa</taxon>
        <taxon>Mollusca</taxon>
        <taxon>Bivalvia</taxon>
        <taxon>Autobranchia</taxon>
        <taxon>Pteriomorphia</taxon>
        <taxon>Mytilida</taxon>
        <taxon>Mytiloidea</taxon>
        <taxon>Mytilidae</taxon>
        <taxon>Mytilinae</taxon>
        <taxon>Mytilus</taxon>
    </lineage>
</organism>
<evidence type="ECO:0000256" key="1">
    <source>
        <dbReference type="RuleBase" id="RU000672"/>
    </source>
</evidence>
<keyword evidence="1" id="KW-0186">Copper</keyword>
<evidence type="ECO:0000313" key="5">
    <source>
        <dbReference type="Proteomes" id="UP000683360"/>
    </source>
</evidence>
<dbReference type="PANTHER" id="PTHR10638">
    <property type="entry name" value="COPPER AMINE OXIDASE"/>
    <property type="match status" value="1"/>
</dbReference>
<dbReference type="InterPro" id="IPR000269">
    <property type="entry name" value="Cu_amine_oxidase"/>
</dbReference>
<comment type="cofactor">
    <cofactor evidence="1">
        <name>Cu cation</name>
        <dbReference type="ChEBI" id="CHEBI:23378"/>
    </cofactor>
    <text evidence="1">Contains 1 topaquinone per subunit.</text>
</comment>
<dbReference type="GO" id="GO:0009308">
    <property type="term" value="P:amine metabolic process"/>
    <property type="evidence" value="ECO:0007669"/>
    <property type="project" value="UniProtKB-UniRule"/>
</dbReference>
<dbReference type="GO" id="GO:0005507">
    <property type="term" value="F:copper ion binding"/>
    <property type="evidence" value="ECO:0007669"/>
    <property type="project" value="InterPro"/>
</dbReference>
<evidence type="ECO:0000256" key="2">
    <source>
        <dbReference type="SAM" id="Phobius"/>
    </source>
</evidence>
<comment type="PTM">
    <text evidence="1">Topaquinone (TPQ) is generated by copper-dependent autoxidation of a specific tyrosyl residue.</text>
</comment>
<dbReference type="PROSITE" id="PS01165">
    <property type="entry name" value="COPPER_AMINE_OXID_2"/>
    <property type="match status" value="1"/>
</dbReference>
<keyword evidence="1 4" id="KW-0560">Oxidoreductase</keyword>